<sequence>MKNMVKFANDNTLAVEGVGDVLIMRKDGKRSVISYVLYIPGMKSNLLNIGQLVEKNYKVSIEYKMMRVLESNVLDNSRFSFVQELMVFSWYEDHMIIILSLYELEVHFEANSPSDKGSSSSGIVKIRADPKLEHEHGSFKLSWIQGDSIAISYTKLQDTSRGEDLDVLEA</sequence>
<keyword evidence="3" id="KW-1185">Reference proteome</keyword>
<proteinExistence type="predicted"/>
<name>A0A9D5AIC2_PEA</name>
<feature type="domain" description="Retrovirus-related Pol polyprotein from transposon TNT 1-94-like beta-barrel" evidence="1">
    <location>
        <begin position="3"/>
        <end position="57"/>
    </location>
</feature>
<comment type="caution">
    <text evidence="2">The sequence shown here is derived from an EMBL/GenBank/DDBJ whole genome shotgun (WGS) entry which is preliminary data.</text>
</comment>
<protein>
    <recommendedName>
        <fullName evidence="1">Retrovirus-related Pol polyprotein from transposon TNT 1-94-like beta-barrel domain-containing protein</fullName>
    </recommendedName>
</protein>
<evidence type="ECO:0000313" key="3">
    <source>
        <dbReference type="Proteomes" id="UP001058974"/>
    </source>
</evidence>
<organism evidence="2 3">
    <name type="scientific">Pisum sativum</name>
    <name type="common">Garden pea</name>
    <name type="synonym">Lathyrus oleraceus</name>
    <dbReference type="NCBI Taxonomy" id="3888"/>
    <lineage>
        <taxon>Eukaryota</taxon>
        <taxon>Viridiplantae</taxon>
        <taxon>Streptophyta</taxon>
        <taxon>Embryophyta</taxon>
        <taxon>Tracheophyta</taxon>
        <taxon>Spermatophyta</taxon>
        <taxon>Magnoliopsida</taxon>
        <taxon>eudicotyledons</taxon>
        <taxon>Gunneridae</taxon>
        <taxon>Pentapetalae</taxon>
        <taxon>rosids</taxon>
        <taxon>fabids</taxon>
        <taxon>Fabales</taxon>
        <taxon>Fabaceae</taxon>
        <taxon>Papilionoideae</taxon>
        <taxon>50 kb inversion clade</taxon>
        <taxon>NPAAA clade</taxon>
        <taxon>Hologalegina</taxon>
        <taxon>IRL clade</taxon>
        <taxon>Fabeae</taxon>
        <taxon>Lathyrus</taxon>
    </lineage>
</organism>
<dbReference type="AlphaFoldDB" id="A0A9D5AIC2"/>
<evidence type="ECO:0000259" key="1">
    <source>
        <dbReference type="Pfam" id="PF22936"/>
    </source>
</evidence>
<dbReference type="Pfam" id="PF22936">
    <property type="entry name" value="Pol_BBD"/>
    <property type="match status" value="1"/>
</dbReference>
<dbReference type="InterPro" id="IPR054722">
    <property type="entry name" value="PolX-like_BBD"/>
</dbReference>
<reference evidence="2 3" key="1">
    <citation type="journal article" date="2022" name="Nat. Genet.">
        <title>Improved pea reference genome and pan-genome highlight genomic features and evolutionary characteristics.</title>
        <authorList>
            <person name="Yang T."/>
            <person name="Liu R."/>
            <person name="Luo Y."/>
            <person name="Hu S."/>
            <person name="Wang D."/>
            <person name="Wang C."/>
            <person name="Pandey M.K."/>
            <person name="Ge S."/>
            <person name="Xu Q."/>
            <person name="Li N."/>
            <person name="Li G."/>
            <person name="Huang Y."/>
            <person name="Saxena R.K."/>
            <person name="Ji Y."/>
            <person name="Li M."/>
            <person name="Yan X."/>
            <person name="He Y."/>
            <person name="Liu Y."/>
            <person name="Wang X."/>
            <person name="Xiang C."/>
            <person name="Varshney R.K."/>
            <person name="Ding H."/>
            <person name="Gao S."/>
            <person name="Zong X."/>
        </authorList>
    </citation>
    <scope>NUCLEOTIDE SEQUENCE [LARGE SCALE GENOMIC DNA]</scope>
    <source>
        <strain evidence="2 3">cv. Zhongwan 6</strain>
    </source>
</reference>
<gene>
    <name evidence="2" type="ORF">KIW84_057522</name>
</gene>
<evidence type="ECO:0000313" key="2">
    <source>
        <dbReference type="EMBL" id="KAI5412927.1"/>
    </source>
</evidence>
<dbReference type="EMBL" id="JAMSHJ010000005">
    <property type="protein sequence ID" value="KAI5412927.1"/>
    <property type="molecule type" value="Genomic_DNA"/>
</dbReference>
<dbReference type="Gramene" id="Psat05G0752200-T1">
    <property type="protein sequence ID" value="KAI5412927.1"/>
    <property type="gene ID" value="KIW84_057522"/>
</dbReference>
<dbReference type="Proteomes" id="UP001058974">
    <property type="component" value="Chromosome 5"/>
</dbReference>
<accession>A0A9D5AIC2</accession>